<name>A0AAV2AMP9_9ARAC</name>
<feature type="non-terminal residue" evidence="2">
    <location>
        <position position="121"/>
    </location>
</feature>
<accession>A0AAV2AMP9</accession>
<proteinExistence type="predicted"/>
<evidence type="ECO:0000256" key="1">
    <source>
        <dbReference type="SAM" id="Coils"/>
    </source>
</evidence>
<dbReference type="Proteomes" id="UP001497382">
    <property type="component" value="Unassembled WGS sequence"/>
</dbReference>
<sequence>MIEFRDLPRLRKFYDEYREQHRKELEELDVERRMERIVARSSLCFPWCPHQKTKNHYERDNKPLEKELDELRLKIVELDAECMEAMADMTQFVDVVSPNFLKNLAGLIRTMYPGRHMYTIP</sequence>
<evidence type="ECO:0000313" key="3">
    <source>
        <dbReference type="Proteomes" id="UP001497382"/>
    </source>
</evidence>
<dbReference type="AlphaFoldDB" id="A0AAV2AMP9"/>
<reference evidence="2 3" key="1">
    <citation type="submission" date="2024-04" db="EMBL/GenBank/DDBJ databases">
        <authorList>
            <person name="Rising A."/>
            <person name="Reimegard J."/>
            <person name="Sonavane S."/>
            <person name="Akerstrom W."/>
            <person name="Nylinder S."/>
            <person name="Hedman E."/>
            <person name="Kallberg Y."/>
        </authorList>
    </citation>
    <scope>NUCLEOTIDE SEQUENCE [LARGE SCALE GENOMIC DNA]</scope>
</reference>
<evidence type="ECO:0000313" key="2">
    <source>
        <dbReference type="EMBL" id="CAL1285268.1"/>
    </source>
</evidence>
<gene>
    <name evidence="2" type="ORF">LARSCL_LOCUS13604</name>
</gene>
<keyword evidence="1" id="KW-0175">Coiled coil</keyword>
<feature type="coiled-coil region" evidence="1">
    <location>
        <begin position="14"/>
        <end position="88"/>
    </location>
</feature>
<organism evidence="2 3">
    <name type="scientific">Larinioides sclopetarius</name>
    <dbReference type="NCBI Taxonomy" id="280406"/>
    <lineage>
        <taxon>Eukaryota</taxon>
        <taxon>Metazoa</taxon>
        <taxon>Ecdysozoa</taxon>
        <taxon>Arthropoda</taxon>
        <taxon>Chelicerata</taxon>
        <taxon>Arachnida</taxon>
        <taxon>Araneae</taxon>
        <taxon>Araneomorphae</taxon>
        <taxon>Entelegynae</taxon>
        <taxon>Araneoidea</taxon>
        <taxon>Araneidae</taxon>
        <taxon>Larinioides</taxon>
    </lineage>
</organism>
<dbReference type="EMBL" id="CAXIEN010000189">
    <property type="protein sequence ID" value="CAL1285268.1"/>
    <property type="molecule type" value="Genomic_DNA"/>
</dbReference>
<keyword evidence="3" id="KW-1185">Reference proteome</keyword>
<protein>
    <submittedName>
        <fullName evidence="2">Uncharacterized protein</fullName>
    </submittedName>
</protein>
<comment type="caution">
    <text evidence="2">The sequence shown here is derived from an EMBL/GenBank/DDBJ whole genome shotgun (WGS) entry which is preliminary data.</text>
</comment>